<dbReference type="EnsemblPlants" id="EMT32876">
    <property type="protein sequence ID" value="EMT32876"/>
    <property type="gene ID" value="F775_00657"/>
</dbReference>
<evidence type="ECO:0000259" key="1">
    <source>
        <dbReference type="Pfam" id="PF04601"/>
    </source>
</evidence>
<name>M8D8N5_AEGTA</name>
<dbReference type="InterPro" id="IPR054726">
    <property type="entry name" value="Ubiq_DUF569-assoc"/>
</dbReference>
<reference evidence="3" key="1">
    <citation type="submission" date="2015-06" db="UniProtKB">
        <authorList>
            <consortium name="EnsemblPlants"/>
        </authorList>
    </citation>
    <scope>IDENTIFICATION</scope>
</reference>
<dbReference type="PANTHER" id="PTHR31205:SF92">
    <property type="entry name" value="DUF569 DOMAIN-CONTAINING PROTEIN"/>
    <property type="match status" value="1"/>
</dbReference>
<protein>
    <submittedName>
        <fullName evidence="3">Uncharacterized protein</fullName>
    </submittedName>
</protein>
<dbReference type="SUPFAM" id="SSF50405">
    <property type="entry name" value="Actin-crosslinking proteins"/>
    <property type="match status" value="1"/>
</dbReference>
<dbReference type="PANTHER" id="PTHR31205">
    <property type="entry name" value="ACTIN CROSS-LINKING PROTEIN (DUF569)"/>
    <property type="match status" value="1"/>
</dbReference>
<dbReference type="CDD" id="cd23340">
    <property type="entry name" value="beta-trefoil_FSCN_ACP-like"/>
    <property type="match status" value="1"/>
</dbReference>
<dbReference type="InterPro" id="IPR008999">
    <property type="entry name" value="Actin-crosslinking"/>
</dbReference>
<sequence>MELFHHGQHVRLRSRDLGTYLHADEDGQGASLHHRRASMNAAWAVHVYQPPRAQVPYLLLHSAAYGLYLAATDGPAPVGLRGFRVELRSYDHREADAVCWTAIRTGSGDDVRLQHFNLGCLRANGKYLPWNNGASIGHIDGTSTMMHWVVEPIPGRETMPPLPRSTGVSPPCPLLDSSRSILRELLTLPRAVLPSRQIVYVWTDNHGDLITSGWHTFRGRSVFRLRKELARLLNAVQVLGVGDLVLCLPTRDGRLFPLLVDLPNNRQPLHVAVVVVGTPLASVCNVLEMATTSKLLAAFLLDEASGVHTDVAVLAVVSPASENV</sequence>
<dbReference type="AlphaFoldDB" id="M8D8N5"/>
<organism evidence="3">
    <name type="scientific">Aegilops tauschii</name>
    <name type="common">Tausch's goatgrass</name>
    <name type="synonym">Aegilops squarrosa</name>
    <dbReference type="NCBI Taxonomy" id="37682"/>
    <lineage>
        <taxon>Eukaryota</taxon>
        <taxon>Viridiplantae</taxon>
        <taxon>Streptophyta</taxon>
        <taxon>Embryophyta</taxon>
        <taxon>Tracheophyta</taxon>
        <taxon>Spermatophyta</taxon>
        <taxon>Magnoliopsida</taxon>
        <taxon>Liliopsida</taxon>
        <taxon>Poales</taxon>
        <taxon>Poaceae</taxon>
        <taxon>BOP clade</taxon>
        <taxon>Pooideae</taxon>
        <taxon>Triticodae</taxon>
        <taxon>Triticeae</taxon>
        <taxon>Triticinae</taxon>
        <taxon>Aegilops</taxon>
    </lineage>
</organism>
<dbReference type="InterPro" id="IPR007679">
    <property type="entry name" value="DUF569"/>
</dbReference>
<feature type="domain" description="DUF569" evidence="2">
    <location>
        <begin position="195"/>
        <end position="273"/>
    </location>
</feature>
<evidence type="ECO:0000259" key="2">
    <source>
        <dbReference type="Pfam" id="PF22932"/>
    </source>
</evidence>
<feature type="domain" description="DUF569" evidence="1">
    <location>
        <begin position="1"/>
        <end position="149"/>
    </location>
</feature>
<dbReference type="Pfam" id="PF22932">
    <property type="entry name" value="Ubiq_DUF_assoc"/>
    <property type="match status" value="1"/>
</dbReference>
<proteinExistence type="predicted"/>
<accession>M8D8N5</accession>
<evidence type="ECO:0000313" key="3">
    <source>
        <dbReference type="EnsemblPlants" id="EMT32876"/>
    </source>
</evidence>
<dbReference type="Pfam" id="PF04601">
    <property type="entry name" value="DUF569"/>
    <property type="match status" value="1"/>
</dbReference>